<comment type="subcellular location">
    <subcellularLocation>
        <location evidence="1 10">Cell membrane</location>
        <topology evidence="1 10">Multi-pass membrane protein</topology>
    </subcellularLocation>
</comment>
<feature type="transmembrane region" description="Helical" evidence="10">
    <location>
        <begin position="109"/>
        <end position="131"/>
    </location>
</feature>
<dbReference type="CDD" id="cd06261">
    <property type="entry name" value="TM_PBP2"/>
    <property type="match status" value="1"/>
</dbReference>
<feature type="transmembrane region" description="Helical" evidence="10">
    <location>
        <begin position="39"/>
        <end position="57"/>
    </location>
</feature>
<accession>A0A2A9HHG0</accession>
<protein>
    <submittedName>
        <fullName evidence="12">Oligopeptide transport system permease protein</fullName>
    </submittedName>
</protein>
<evidence type="ECO:0000256" key="8">
    <source>
        <dbReference type="ARBA" id="ARBA00023136"/>
    </source>
</evidence>
<evidence type="ECO:0000256" key="2">
    <source>
        <dbReference type="ARBA" id="ARBA00022448"/>
    </source>
</evidence>
<evidence type="ECO:0000259" key="11">
    <source>
        <dbReference type="PROSITE" id="PS50928"/>
    </source>
</evidence>
<keyword evidence="7 10" id="KW-1133">Transmembrane helix</keyword>
<dbReference type="GO" id="GO:0055085">
    <property type="term" value="P:transmembrane transport"/>
    <property type="evidence" value="ECO:0007669"/>
    <property type="project" value="InterPro"/>
</dbReference>
<keyword evidence="6" id="KW-0653">Protein transport</keyword>
<dbReference type="Gene3D" id="1.10.3720.10">
    <property type="entry name" value="MetI-like"/>
    <property type="match status" value="1"/>
</dbReference>
<dbReference type="InterPro" id="IPR050366">
    <property type="entry name" value="BP-dependent_transpt_permease"/>
</dbReference>
<evidence type="ECO:0000256" key="1">
    <source>
        <dbReference type="ARBA" id="ARBA00004651"/>
    </source>
</evidence>
<dbReference type="InterPro" id="IPR000515">
    <property type="entry name" value="MetI-like"/>
</dbReference>
<feature type="transmembrane region" description="Helical" evidence="10">
    <location>
        <begin position="138"/>
        <end position="162"/>
    </location>
</feature>
<evidence type="ECO:0000256" key="5">
    <source>
        <dbReference type="ARBA" id="ARBA00022856"/>
    </source>
</evidence>
<keyword evidence="4 10" id="KW-0812">Transmembrane</keyword>
<dbReference type="PROSITE" id="PS50928">
    <property type="entry name" value="ABC_TM1"/>
    <property type="match status" value="1"/>
</dbReference>
<dbReference type="PANTHER" id="PTHR43386">
    <property type="entry name" value="OLIGOPEPTIDE TRANSPORT SYSTEM PERMEASE PROTEIN APPC"/>
    <property type="match status" value="1"/>
</dbReference>
<comment type="similarity">
    <text evidence="9">Belongs to the binding-protein-dependent transport system permease family. OppBC subfamily.</text>
</comment>
<reference evidence="12 13" key="1">
    <citation type="submission" date="2017-09" db="EMBL/GenBank/DDBJ databases">
        <title>Sequencing the genomes of two abundant thermophiles in Great Basin hot springs: Thermocrinis jamiesonii and novel Chloroflexi Thermoflexus hugenholtzii.</title>
        <authorList>
            <person name="Hedlund B."/>
        </authorList>
    </citation>
    <scope>NUCLEOTIDE SEQUENCE [LARGE SCALE GENOMIC DNA]</scope>
    <source>
        <strain evidence="12 13">G233</strain>
    </source>
</reference>
<keyword evidence="3" id="KW-1003">Cell membrane</keyword>
<organism evidence="12 13">
    <name type="scientific">Tepidiforma thermophila (strain KCTC 52669 / CGMCC 1.13589 / G233)</name>
    <dbReference type="NCBI Taxonomy" id="2761530"/>
    <lineage>
        <taxon>Bacteria</taxon>
        <taxon>Bacillati</taxon>
        <taxon>Chloroflexota</taxon>
        <taxon>Tepidiformia</taxon>
        <taxon>Tepidiformales</taxon>
        <taxon>Tepidiformaceae</taxon>
        <taxon>Tepidiforma</taxon>
    </lineage>
</organism>
<dbReference type="RefSeq" id="WP_098503948.1">
    <property type="nucleotide sequence ID" value="NZ_PDJQ01000001.1"/>
</dbReference>
<evidence type="ECO:0000256" key="7">
    <source>
        <dbReference type="ARBA" id="ARBA00022989"/>
    </source>
</evidence>
<dbReference type="AlphaFoldDB" id="A0A2A9HHG0"/>
<evidence type="ECO:0000313" key="12">
    <source>
        <dbReference type="EMBL" id="PFG74572.1"/>
    </source>
</evidence>
<evidence type="ECO:0000256" key="3">
    <source>
        <dbReference type="ARBA" id="ARBA00022475"/>
    </source>
</evidence>
<evidence type="ECO:0000256" key="6">
    <source>
        <dbReference type="ARBA" id="ARBA00022927"/>
    </source>
</evidence>
<dbReference type="InterPro" id="IPR025966">
    <property type="entry name" value="OppC_N"/>
</dbReference>
<keyword evidence="2 10" id="KW-0813">Transport</keyword>
<name>A0A2A9HHG0_TEPT2</name>
<evidence type="ECO:0000256" key="10">
    <source>
        <dbReference type="RuleBase" id="RU363032"/>
    </source>
</evidence>
<dbReference type="InterPro" id="IPR035906">
    <property type="entry name" value="MetI-like_sf"/>
</dbReference>
<keyword evidence="13" id="KW-1185">Reference proteome</keyword>
<evidence type="ECO:0000313" key="13">
    <source>
        <dbReference type="Proteomes" id="UP000223071"/>
    </source>
</evidence>
<comment type="caution">
    <text evidence="12">The sequence shown here is derived from an EMBL/GenBank/DDBJ whole genome shotgun (WGS) entry which is preliminary data.</text>
</comment>
<proteinExistence type="inferred from homology"/>
<dbReference type="GO" id="GO:0005886">
    <property type="term" value="C:plasma membrane"/>
    <property type="evidence" value="ECO:0007669"/>
    <property type="project" value="UniProtKB-SubCell"/>
</dbReference>
<sequence>MAATDQPIAQPFDFLSEQLHTKQRGLWAQAWQRLLRNRLAVAAGVILIVIAAVSFAADVSRTVQRYDPTVPDFQATEQNPSWDHWLGTDTLGRDLWSRLLQGTLFSLKIGIGTQVIVLLIGVTIGMAAALAGRVSDTVLMWITDLAYAFPDLLAIILLRQVLLGRDWPIIGEGDPQIPGFNGVLLVTIIAISFVSWTTVARLVRGQMLSIKEQDYVTAARAMGASPWRVVRVHMLPNTLSAVIVSATFGIPLAIFAEATLGFIGLGVPPPNASLGSLIGAGLDSIQVHPVQLIWPTVMVATLMLCFTFLGDGLRDALDPRTRR</sequence>
<gene>
    <name evidence="12" type="ORF">A9A59_1808</name>
</gene>
<feature type="transmembrane region" description="Helical" evidence="10">
    <location>
        <begin position="241"/>
        <end position="267"/>
    </location>
</feature>
<feature type="transmembrane region" description="Helical" evidence="10">
    <location>
        <begin position="182"/>
        <end position="203"/>
    </location>
</feature>
<dbReference type="EMBL" id="PDJQ01000001">
    <property type="protein sequence ID" value="PFG74572.1"/>
    <property type="molecule type" value="Genomic_DNA"/>
</dbReference>
<dbReference type="GO" id="GO:0015833">
    <property type="term" value="P:peptide transport"/>
    <property type="evidence" value="ECO:0007669"/>
    <property type="project" value="UniProtKB-KW"/>
</dbReference>
<dbReference type="Proteomes" id="UP000223071">
    <property type="component" value="Unassembled WGS sequence"/>
</dbReference>
<keyword evidence="5" id="KW-0571">Peptide transport</keyword>
<evidence type="ECO:0000256" key="9">
    <source>
        <dbReference type="ARBA" id="ARBA00024202"/>
    </source>
</evidence>
<feature type="domain" description="ABC transmembrane type-1" evidence="11">
    <location>
        <begin position="103"/>
        <end position="310"/>
    </location>
</feature>
<dbReference type="PANTHER" id="PTHR43386:SF24">
    <property type="entry name" value="OLIGOPEPTIDE TRANSPORT SYSTEM PERMEASE PROTEIN AMID"/>
    <property type="match status" value="1"/>
</dbReference>
<dbReference type="Pfam" id="PF00528">
    <property type="entry name" value="BPD_transp_1"/>
    <property type="match status" value="1"/>
</dbReference>
<dbReference type="GO" id="GO:0015031">
    <property type="term" value="P:protein transport"/>
    <property type="evidence" value="ECO:0007669"/>
    <property type="project" value="UniProtKB-KW"/>
</dbReference>
<dbReference type="SUPFAM" id="SSF161098">
    <property type="entry name" value="MetI-like"/>
    <property type="match status" value="1"/>
</dbReference>
<dbReference type="Pfam" id="PF12911">
    <property type="entry name" value="OppC_N"/>
    <property type="match status" value="1"/>
</dbReference>
<feature type="transmembrane region" description="Helical" evidence="10">
    <location>
        <begin position="292"/>
        <end position="313"/>
    </location>
</feature>
<evidence type="ECO:0000256" key="4">
    <source>
        <dbReference type="ARBA" id="ARBA00022692"/>
    </source>
</evidence>
<keyword evidence="8 10" id="KW-0472">Membrane</keyword>